<name>A0A8T2BRA9_ARASU</name>
<evidence type="ECO:0000256" key="2">
    <source>
        <dbReference type="ARBA" id="ARBA00022771"/>
    </source>
</evidence>
<dbReference type="EMBL" id="JAEFBJ010000007">
    <property type="protein sequence ID" value="KAG7588122.1"/>
    <property type="molecule type" value="Genomic_DNA"/>
</dbReference>
<evidence type="ECO:0000313" key="8">
    <source>
        <dbReference type="Proteomes" id="UP000694251"/>
    </source>
</evidence>
<keyword evidence="5" id="KW-0812">Transmembrane</keyword>
<dbReference type="PANTHER" id="PTHR33680:SF7">
    <property type="entry name" value="OS02G0474200 PROTEIN"/>
    <property type="match status" value="1"/>
</dbReference>
<dbReference type="PROSITE" id="PS51999">
    <property type="entry name" value="ZF_GRF"/>
    <property type="match status" value="1"/>
</dbReference>
<keyword evidence="5" id="KW-0472">Membrane</keyword>
<dbReference type="InterPro" id="IPR010666">
    <property type="entry name" value="Znf_GRF"/>
</dbReference>
<keyword evidence="3" id="KW-0862">Zinc</keyword>
<reference evidence="7 8" key="1">
    <citation type="submission" date="2020-12" db="EMBL/GenBank/DDBJ databases">
        <title>Concerted genomic and epigenomic changes stabilize Arabidopsis allopolyploids.</title>
        <authorList>
            <person name="Chen Z."/>
        </authorList>
    </citation>
    <scope>NUCLEOTIDE SEQUENCE [LARGE SCALE GENOMIC DNA]</scope>
    <source>
        <strain evidence="7">As9502</strain>
        <tissue evidence="7">Leaf</tissue>
    </source>
</reference>
<accession>A0A8T2BRA9</accession>
<gene>
    <name evidence="7" type="ORF">ISN44_As07g004740</name>
</gene>
<sequence length="139" mass="16289">MGFRQYSRASQFYSDRVLCYCGQPAQILKSRTERNDSRIFFACERYKAGAKCNYFCWEDEYDPQARPRNAWTDSQTDIRNKLKEIGDLLEETKRAAEREVVHRDIIQKITKQSNTKSIAITVLLVVVVLQALVILWLTF</sequence>
<keyword evidence="8" id="KW-1185">Reference proteome</keyword>
<evidence type="ECO:0000256" key="4">
    <source>
        <dbReference type="PROSITE-ProRule" id="PRU01343"/>
    </source>
</evidence>
<keyword evidence="2 4" id="KW-0863">Zinc-finger</keyword>
<keyword evidence="5" id="KW-1133">Transmembrane helix</keyword>
<dbReference type="Pfam" id="PF06839">
    <property type="entry name" value="Zn_ribbon_GRF"/>
    <property type="match status" value="1"/>
</dbReference>
<dbReference type="Proteomes" id="UP000694251">
    <property type="component" value="Chromosome 7"/>
</dbReference>
<evidence type="ECO:0000256" key="3">
    <source>
        <dbReference type="ARBA" id="ARBA00022833"/>
    </source>
</evidence>
<evidence type="ECO:0000313" key="7">
    <source>
        <dbReference type="EMBL" id="KAG7588122.1"/>
    </source>
</evidence>
<keyword evidence="1" id="KW-0479">Metal-binding</keyword>
<feature type="domain" description="GRF-type" evidence="6">
    <location>
        <begin position="19"/>
        <end position="61"/>
    </location>
</feature>
<comment type="caution">
    <text evidence="7">The sequence shown here is derived from an EMBL/GenBank/DDBJ whole genome shotgun (WGS) entry which is preliminary data.</text>
</comment>
<dbReference type="PANTHER" id="PTHR33680">
    <property type="entry name" value="OS07G0190500 PROTEIN"/>
    <property type="match status" value="1"/>
</dbReference>
<proteinExistence type="predicted"/>
<feature type="transmembrane region" description="Helical" evidence="5">
    <location>
        <begin position="118"/>
        <end position="137"/>
    </location>
</feature>
<protein>
    <submittedName>
        <fullName evidence="7">Zinc finger GRF-type</fullName>
    </submittedName>
</protein>
<evidence type="ECO:0000256" key="1">
    <source>
        <dbReference type="ARBA" id="ARBA00022723"/>
    </source>
</evidence>
<dbReference type="AlphaFoldDB" id="A0A8T2BRA9"/>
<dbReference type="OrthoDB" id="850788at2759"/>
<dbReference type="GO" id="GO:0008270">
    <property type="term" value="F:zinc ion binding"/>
    <property type="evidence" value="ECO:0007669"/>
    <property type="project" value="UniProtKB-KW"/>
</dbReference>
<evidence type="ECO:0000256" key="5">
    <source>
        <dbReference type="SAM" id="Phobius"/>
    </source>
</evidence>
<organism evidence="7 8">
    <name type="scientific">Arabidopsis suecica</name>
    <name type="common">Swedish thale-cress</name>
    <name type="synonym">Cardaminopsis suecica</name>
    <dbReference type="NCBI Taxonomy" id="45249"/>
    <lineage>
        <taxon>Eukaryota</taxon>
        <taxon>Viridiplantae</taxon>
        <taxon>Streptophyta</taxon>
        <taxon>Embryophyta</taxon>
        <taxon>Tracheophyta</taxon>
        <taxon>Spermatophyta</taxon>
        <taxon>Magnoliopsida</taxon>
        <taxon>eudicotyledons</taxon>
        <taxon>Gunneridae</taxon>
        <taxon>Pentapetalae</taxon>
        <taxon>rosids</taxon>
        <taxon>malvids</taxon>
        <taxon>Brassicales</taxon>
        <taxon>Brassicaceae</taxon>
        <taxon>Camelineae</taxon>
        <taxon>Arabidopsis</taxon>
    </lineage>
</organism>
<evidence type="ECO:0000259" key="6">
    <source>
        <dbReference type="PROSITE" id="PS51999"/>
    </source>
</evidence>